<evidence type="ECO:0000259" key="1">
    <source>
        <dbReference type="Pfam" id="PF08818"/>
    </source>
</evidence>
<dbReference type="SUPFAM" id="SSF159888">
    <property type="entry name" value="YdhG-like"/>
    <property type="match status" value="1"/>
</dbReference>
<proteinExistence type="predicted"/>
<name>A0A6J6I995_9ZZZZ</name>
<evidence type="ECO:0000313" key="2">
    <source>
        <dbReference type="EMBL" id="CAB4621063.1"/>
    </source>
</evidence>
<organism evidence="2">
    <name type="scientific">freshwater metagenome</name>
    <dbReference type="NCBI Taxonomy" id="449393"/>
    <lineage>
        <taxon>unclassified sequences</taxon>
        <taxon>metagenomes</taxon>
        <taxon>ecological metagenomes</taxon>
    </lineage>
</organism>
<dbReference type="EMBL" id="CAEZUX010000147">
    <property type="protein sequence ID" value="CAB4621063.1"/>
    <property type="molecule type" value="Genomic_DNA"/>
</dbReference>
<feature type="domain" description="YdhG-like" evidence="1">
    <location>
        <begin position="59"/>
        <end position="152"/>
    </location>
</feature>
<protein>
    <submittedName>
        <fullName evidence="2">Unannotated protein</fullName>
    </submittedName>
</protein>
<accession>A0A6J6I995</accession>
<sequence>MNKRAIVAPINAIKVDISGIRKDYSMQLNDCPNIHVMASRRSAGEKEVDDFLAAVPEPQRSTLQELRAMLRKILPDGEEKVHYGVPAIQLNGKSIAGYASAKKHCSYFPHSGALLEPLADSLTKYDYSKGTLHFPVDKCLPISLVRKLVKARLQQLEMN</sequence>
<reference evidence="2" key="1">
    <citation type="submission" date="2020-05" db="EMBL/GenBank/DDBJ databases">
        <authorList>
            <person name="Chiriac C."/>
            <person name="Salcher M."/>
            <person name="Ghai R."/>
            <person name="Kavagutti S V."/>
        </authorList>
    </citation>
    <scope>NUCLEOTIDE SEQUENCE</scope>
</reference>
<gene>
    <name evidence="2" type="ORF">UFOPK1874_01051</name>
</gene>
<dbReference type="InterPro" id="IPR014922">
    <property type="entry name" value="YdhG-like"/>
</dbReference>
<dbReference type="Pfam" id="PF08818">
    <property type="entry name" value="DUF1801"/>
    <property type="match status" value="1"/>
</dbReference>
<dbReference type="AlphaFoldDB" id="A0A6J6I995"/>
<dbReference type="Gene3D" id="3.90.1150.200">
    <property type="match status" value="1"/>
</dbReference>